<dbReference type="PANTHER" id="PTHR30353">
    <property type="entry name" value="INNER MEMBRANE PROTEIN DEDA-RELATED"/>
    <property type="match status" value="1"/>
</dbReference>
<dbReference type="GO" id="GO:0005886">
    <property type="term" value="C:plasma membrane"/>
    <property type="evidence" value="ECO:0007669"/>
    <property type="project" value="UniProtKB-SubCell"/>
</dbReference>
<evidence type="ECO:0000256" key="1">
    <source>
        <dbReference type="ARBA" id="ARBA00004651"/>
    </source>
</evidence>
<dbReference type="EMBL" id="JAUHQB010000002">
    <property type="protein sequence ID" value="MDN4482780.1"/>
    <property type="molecule type" value="Genomic_DNA"/>
</dbReference>
<feature type="transmembrane region" description="Helical" evidence="7">
    <location>
        <begin position="155"/>
        <end position="173"/>
    </location>
</feature>
<evidence type="ECO:0000313" key="13">
    <source>
        <dbReference type="Proteomes" id="UP001172756"/>
    </source>
</evidence>
<protein>
    <submittedName>
        <fullName evidence="11">DedA family protein</fullName>
    </submittedName>
</protein>
<organism evidence="11 12">
    <name type="scientific">Demequina lignilytica</name>
    <dbReference type="NCBI Taxonomy" id="3051663"/>
    <lineage>
        <taxon>Bacteria</taxon>
        <taxon>Bacillati</taxon>
        <taxon>Actinomycetota</taxon>
        <taxon>Actinomycetes</taxon>
        <taxon>Micrococcales</taxon>
        <taxon>Demequinaceae</taxon>
        <taxon>Demequina</taxon>
    </lineage>
</organism>
<comment type="caution">
    <text evidence="7">Lacks conserved residue(s) required for the propagation of feature annotation.</text>
</comment>
<dbReference type="EMBL" id="JAUHPX010000005">
    <property type="protein sequence ID" value="MDN4488409.1"/>
    <property type="molecule type" value="Genomic_DNA"/>
</dbReference>
<dbReference type="InterPro" id="IPR032816">
    <property type="entry name" value="VTT_dom"/>
</dbReference>
<accession>A0AAW7M3J8</accession>
<keyword evidence="4 7" id="KW-0812">Transmembrane</keyword>
<dbReference type="Proteomes" id="UP001172737">
    <property type="component" value="Unassembled WGS sequence"/>
</dbReference>
<feature type="transmembrane region" description="Helical" evidence="7">
    <location>
        <begin position="179"/>
        <end position="197"/>
    </location>
</feature>
<dbReference type="Pfam" id="PF09335">
    <property type="entry name" value="VTT_dom"/>
    <property type="match status" value="1"/>
</dbReference>
<comment type="similarity">
    <text evidence="2 7">Belongs to the DedA family.</text>
</comment>
<evidence type="ECO:0000259" key="9">
    <source>
        <dbReference type="Pfam" id="PF09335"/>
    </source>
</evidence>
<feature type="domain" description="VTT" evidence="9">
    <location>
        <begin position="45"/>
        <end position="166"/>
    </location>
</feature>
<evidence type="ECO:0000256" key="3">
    <source>
        <dbReference type="ARBA" id="ARBA00022475"/>
    </source>
</evidence>
<feature type="compositionally biased region" description="Basic and acidic residues" evidence="8">
    <location>
        <begin position="237"/>
        <end position="248"/>
    </location>
</feature>
<evidence type="ECO:0000256" key="7">
    <source>
        <dbReference type="RuleBase" id="RU367016"/>
    </source>
</evidence>
<feature type="region of interest" description="Disordered" evidence="8">
    <location>
        <begin position="222"/>
        <end position="248"/>
    </location>
</feature>
<reference evidence="11" key="1">
    <citation type="submission" date="2023-06" db="EMBL/GenBank/DDBJ databases">
        <title>Sysu t00039.</title>
        <authorList>
            <person name="Gao L."/>
            <person name="Fang B.-Z."/>
            <person name="Li W.-J."/>
        </authorList>
    </citation>
    <scope>NUCLEOTIDE SEQUENCE</scope>
    <source>
        <strain evidence="11">SYSU T00039</strain>
    </source>
</reference>
<comment type="caution">
    <text evidence="11">The sequence shown here is derived from an EMBL/GenBank/DDBJ whole genome shotgun (WGS) entry which is preliminary data.</text>
</comment>
<evidence type="ECO:0000256" key="2">
    <source>
        <dbReference type="ARBA" id="ARBA00010792"/>
    </source>
</evidence>
<dbReference type="AlphaFoldDB" id="A0AAW7M3J8"/>
<evidence type="ECO:0000256" key="4">
    <source>
        <dbReference type="ARBA" id="ARBA00022692"/>
    </source>
</evidence>
<dbReference type="RefSeq" id="WP_301119648.1">
    <property type="nucleotide sequence ID" value="NZ_JAUHPX010000005.1"/>
</dbReference>
<evidence type="ECO:0000313" key="10">
    <source>
        <dbReference type="EMBL" id="MDN4482780.1"/>
    </source>
</evidence>
<gene>
    <name evidence="10" type="ORF">QQ002_04395</name>
    <name evidence="11" type="ORF">QQX10_09530</name>
</gene>
<keyword evidence="6 7" id="KW-0472">Membrane</keyword>
<feature type="transmembrane region" description="Helical" evidence="7">
    <location>
        <begin position="65"/>
        <end position="87"/>
    </location>
</feature>
<name>A0AAW7M3J8_9MICO</name>
<reference evidence="10 13" key="2">
    <citation type="submission" date="2023-06" db="EMBL/GenBank/DDBJ databases">
        <title>SYSU T0a273.</title>
        <authorList>
            <person name="Gao L."/>
            <person name="Fang B.-Z."/>
            <person name="Li W.-J."/>
        </authorList>
    </citation>
    <scope>NUCLEOTIDE SEQUENCE [LARGE SCALE GENOMIC DNA]</scope>
    <source>
        <strain evidence="10 13">SYSU T0a273</strain>
    </source>
</reference>
<keyword evidence="12" id="KW-1185">Reference proteome</keyword>
<dbReference type="PANTHER" id="PTHR30353:SF15">
    <property type="entry name" value="INNER MEMBRANE PROTEIN YABI"/>
    <property type="match status" value="1"/>
</dbReference>
<sequence length="248" mass="27488">MNELWHVLFDWIDAMEEWILTLTESLWIYPSVFLLSLIDGIFPLVPSESVVIATATAWSQNGTPLIYLTWLFAAAGAWCGDQIAYWVGSRFDVRKHPFFARARARKTLDWAETTLEKRGTTFIIAARFIPMGRVAVNLTAGALGYPRKWFMTVDAIAAAIWATYGSILGIFAGSISDNIVVSIVIGVVGGVVLGFLIDKILARLGFAEPEMPDLAGEIEQRVETGQLQVRPPRRERRGAGPRDGEDES</sequence>
<evidence type="ECO:0000256" key="8">
    <source>
        <dbReference type="SAM" id="MobiDB-lite"/>
    </source>
</evidence>
<dbReference type="InterPro" id="IPR032818">
    <property type="entry name" value="DedA-like"/>
</dbReference>
<keyword evidence="5 7" id="KW-1133">Transmembrane helix</keyword>
<evidence type="ECO:0000313" key="12">
    <source>
        <dbReference type="Proteomes" id="UP001172737"/>
    </source>
</evidence>
<proteinExistence type="inferred from homology"/>
<comment type="subcellular location">
    <subcellularLocation>
        <location evidence="1 7">Cell membrane</location>
        <topology evidence="1 7">Multi-pass membrane protein</topology>
    </subcellularLocation>
</comment>
<evidence type="ECO:0000256" key="5">
    <source>
        <dbReference type="ARBA" id="ARBA00022989"/>
    </source>
</evidence>
<evidence type="ECO:0000313" key="11">
    <source>
        <dbReference type="EMBL" id="MDN4488409.1"/>
    </source>
</evidence>
<dbReference type="Proteomes" id="UP001172756">
    <property type="component" value="Unassembled WGS sequence"/>
</dbReference>
<keyword evidence="3 7" id="KW-1003">Cell membrane</keyword>
<evidence type="ECO:0000256" key="6">
    <source>
        <dbReference type="ARBA" id="ARBA00023136"/>
    </source>
</evidence>